<proteinExistence type="predicted"/>
<dbReference type="EMBL" id="WWCM01000037">
    <property type="protein sequence ID" value="MYM42146.1"/>
    <property type="molecule type" value="Genomic_DNA"/>
</dbReference>
<keyword evidence="4 6" id="KW-0408">Iron</keyword>
<keyword evidence="2 6" id="KW-0479">Metal-binding</keyword>
<dbReference type="Pfam" id="PF02754">
    <property type="entry name" value="CCG"/>
    <property type="match status" value="2"/>
</dbReference>
<keyword evidence="8" id="KW-0560">Oxidoreductase</keyword>
<dbReference type="RefSeq" id="WP_161041395.1">
    <property type="nucleotide sequence ID" value="NZ_WWCM01000037.1"/>
</dbReference>
<dbReference type="Pfam" id="PF13183">
    <property type="entry name" value="Fer4_8"/>
    <property type="match status" value="1"/>
</dbReference>
<evidence type="ECO:0000256" key="1">
    <source>
        <dbReference type="ARBA" id="ARBA00022485"/>
    </source>
</evidence>
<evidence type="ECO:0000256" key="6">
    <source>
        <dbReference type="PIRNR" id="PIRNR000139"/>
    </source>
</evidence>
<comment type="cofactor">
    <cofactor evidence="6">
        <name>[4Fe-4S] cluster</name>
        <dbReference type="ChEBI" id="CHEBI:49883"/>
    </cofactor>
    <text evidence="6">Binds 2 [4Fe-4S] clusters.</text>
</comment>
<dbReference type="InterPro" id="IPR009051">
    <property type="entry name" value="Helical_ferredxn"/>
</dbReference>
<name>A0ABW9VSU0_9BURK</name>
<reference evidence="8 9" key="1">
    <citation type="submission" date="2019-12" db="EMBL/GenBank/DDBJ databases">
        <title>Novel species isolated from a subtropical stream in China.</title>
        <authorList>
            <person name="Lu H."/>
        </authorList>
    </citation>
    <scope>NUCLEOTIDE SEQUENCE [LARGE SCALE GENOMIC DNA]</scope>
    <source>
        <strain evidence="8 9">CY13W</strain>
    </source>
</reference>
<dbReference type="Gene3D" id="1.10.1060.10">
    <property type="entry name" value="Alpha-helical ferredoxin"/>
    <property type="match status" value="1"/>
</dbReference>
<feature type="domain" description="4Fe-4S ferredoxin-type" evidence="7">
    <location>
        <begin position="66"/>
        <end position="89"/>
    </location>
</feature>
<dbReference type="InterPro" id="IPR017896">
    <property type="entry name" value="4Fe4S_Fe-S-bd"/>
</dbReference>
<dbReference type="NCBIfam" id="NF008434">
    <property type="entry name" value="PRK11274.1"/>
    <property type="match status" value="1"/>
</dbReference>
<organism evidence="8 9">
    <name type="scientific">Duganella qianjiadongensis</name>
    <dbReference type="NCBI Taxonomy" id="2692176"/>
    <lineage>
        <taxon>Bacteria</taxon>
        <taxon>Pseudomonadati</taxon>
        <taxon>Pseudomonadota</taxon>
        <taxon>Betaproteobacteria</taxon>
        <taxon>Burkholderiales</taxon>
        <taxon>Oxalobacteraceae</taxon>
        <taxon>Telluria group</taxon>
        <taxon>Duganella</taxon>
    </lineage>
</organism>
<gene>
    <name evidence="8" type="primary">glcF</name>
    <name evidence="8" type="ORF">GTP27_22875</name>
</gene>
<comment type="function">
    <text evidence="6">Component of a complex that catalyzes the oxidation of glycolate to glyoxylate.</text>
</comment>
<comment type="caution">
    <text evidence="8">The sequence shown here is derived from an EMBL/GenBank/DDBJ whole genome shotgun (WGS) entry which is preliminary data.</text>
</comment>
<dbReference type="PANTHER" id="PTHR32479">
    <property type="entry name" value="GLYCOLATE OXIDASE IRON-SULFUR SUBUNIT"/>
    <property type="match status" value="1"/>
</dbReference>
<sequence>MQTNLAAQFKNTPDGDEAEAILRACVHCGFCTATCPTYQLLGDELDGPRGRIYLIKQVLEGAPATERTQLHLDRCLTCRNCETTCPSGVQYSRLLDIGKHIVEQQVKRPASARYKRLLLKEALPRPWLFRPAMKAGRMMRPMLPESLAEKMQPVPDAGIWPQKSMPRKMLLLDGCVQPEMAPNINSSAARILAALGVELVVAPRAGCCGAIRYHLADHDGGLNDMRRNIDAWWPLIEAGAEAILMTASGCGATVKEYGHLLRDDPVYAAKAKRVSELTRDVSEVLCSEQEALVALMKQRPPAEPVAFHPPCTLQHAQKIRGKVEDLLRAVGVDVRLCADSHLCCGSAGTYSVLQPELSHQLRDRKLANLEATGARRIVSANIGCQSHLQSGTRTPVGHWIELIDQMLAG</sequence>
<evidence type="ECO:0000313" key="8">
    <source>
        <dbReference type="EMBL" id="MYM42146.1"/>
    </source>
</evidence>
<dbReference type="PANTHER" id="PTHR32479:SF17">
    <property type="entry name" value="GLYCOLATE OXIDASE IRON-SULFUR SUBUNIT"/>
    <property type="match status" value="1"/>
</dbReference>
<evidence type="ECO:0000256" key="2">
    <source>
        <dbReference type="ARBA" id="ARBA00022723"/>
    </source>
</evidence>
<dbReference type="InterPro" id="IPR004017">
    <property type="entry name" value="Cys_rich_dom"/>
</dbReference>
<dbReference type="SUPFAM" id="SSF46548">
    <property type="entry name" value="alpha-helical ferredoxin"/>
    <property type="match status" value="1"/>
</dbReference>
<feature type="domain" description="4Fe-4S ferredoxin-type" evidence="7">
    <location>
        <begin position="16"/>
        <end position="47"/>
    </location>
</feature>
<keyword evidence="1 6" id="KW-0004">4Fe-4S</keyword>
<dbReference type="EC" id="1.1.99.14" evidence="6"/>
<accession>A0ABW9VSU0</accession>
<comment type="catalytic activity">
    <reaction evidence="6">
        <text>glycolate + A = glyoxylate + AH2</text>
        <dbReference type="Rhea" id="RHEA:21264"/>
        <dbReference type="ChEBI" id="CHEBI:13193"/>
        <dbReference type="ChEBI" id="CHEBI:17499"/>
        <dbReference type="ChEBI" id="CHEBI:29805"/>
        <dbReference type="ChEBI" id="CHEBI:36655"/>
        <dbReference type="EC" id="1.1.99.14"/>
    </reaction>
</comment>
<dbReference type="InterPro" id="IPR017900">
    <property type="entry name" value="4Fe4S_Fe_S_CS"/>
</dbReference>
<evidence type="ECO:0000259" key="7">
    <source>
        <dbReference type="PROSITE" id="PS51379"/>
    </source>
</evidence>
<dbReference type="GO" id="GO:0019154">
    <property type="term" value="F:glycolate dehydrogenase activity"/>
    <property type="evidence" value="ECO:0007669"/>
    <property type="project" value="UniProtKB-EC"/>
</dbReference>
<dbReference type="PIRSF" id="PIRSF000139">
    <property type="entry name" value="Glc_ox_4Fe-4S"/>
    <property type="match status" value="1"/>
</dbReference>
<comment type="catalytic activity">
    <reaction evidence="6">
        <text>(R)-lactate + A = pyruvate + AH2</text>
        <dbReference type="Rhea" id="RHEA:15089"/>
        <dbReference type="ChEBI" id="CHEBI:13193"/>
        <dbReference type="ChEBI" id="CHEBI:15361"/>
        <dbReference type="ChEBI" id="CHEBI:16004"/>
        <dbReference type="ChEBI" id="CHEBI:17499"/>
    </reaction>
</comment>
<evidence type="ECO:0000256" key="4">
    <source>
        <dbReference type="ARBA" id="ARBA00023004"/>
    </source>
</evidence>
<protein>
    <recommendedName>
        <fullName evidence="6">Glycolate oxidase iron-sulfur subunit</fullName>
        <ecNumber evidence="6">1.1.99.14</ecNumber>
    </recommendedName>
</protein>
<dbReference type="PROSITE" id="PS51379">
    <property type="entry name" value="4FE4S_FER_2"/>
    <property type="match status" value="2"/>
</dbReference>
<keyword evidence="9" id="KW-1185">Reference proteome</keyword>
<keyword evidence="5 6" id="KW-0411">Iron-sulfur</keyword>
<keyword evidence="6" id="KW-0813">Transport</keyword>
<evidence type="ECO:0000256" key="5">
    <source>
        <dbReference type="ARBA" id="ARBA00023014"/>
    </source>
</evidence>
<keyword evidence="3" id="KW-0677">Repeat</keyword>
<keyword evidence="6" id="KW-0249">Electron transport</keyword>
<dbReference type="InterPro" id="IPR012257">
    <property type="entry name" value="Glc_ox_4Fe-4S"/>
</dbReference>
<evidence type="ECO:0000313" key="9">
    <source>
        <dbReference type="Proteomes" id="UP000478090"/>
    </source>
</evidence>
<evidence type="ECO:0000256" key="3">
    <source>
        <dbReference type="ARBA" id="ARBA00022737"/>
    </source>
</evidence>
<dbReference type="PROSITE" id="PS00198">
    <property type="entry name" value="4FE4S_FER_1"/>
    <property type="match status" value="1"/>
</dbReference>
<dbReference type="Proteomes" id="UP000478090">
    <property type="component" value="Unassembled WGS sequence"/>
</dbReference>